<dbReference type="KEGG" id="vdi:Vdis_1674"/>
<evidence type="ECO:0000256" key="1">
    <source>
        <dbReference type="SAM" id="Phobius"/>
    </source>
</evidence>
<accession>E1QU57</accession>
<sequence length="637" mass="70787">MNWRIVFLILGIALLIIGALVIVLSITQRQVVIQIPANSSSPAYLLLSNWRNLSIYVSTGYPIPKPVLNGESSKPPSILQVFYGQYGLLSINVTITNLGNTSEAYLALNNTVIIRGSNGEVSVFIPPNYTTIAIITRSRNPLAIEVFIPASYMYQVINATFVIIKSPLTISIYSGSGITVSNVDGWTVLSISGNYTYVVLNLGGTSIIPINELMNINNNEVSNWLGLARKPRLSGALLTEYYLSLLLLMDDQNPVTGEFAASPEPVYFYTWVRDSSFAAMALQAAGYYGPAMKYWLWMCNAQNSSGTWYTRYNFWYGTLDKTFGIPEYDGIGLFQIGVWQFYEYTHNKSFLLAVLPCINKSLGWELESIEENDGLIPKDLSIWEGNYAYNFWTQAIDDLGLYASAQIYRVLGLNNTEILRAANELNATIQRYFYTGKFYSQAITSTVVYTSGGSQVTYVPNGIPDSSVILPIAMGLVNPRGVRAVSTVETITRVLTVNGGLARFPGDDYHYDSSLYDSTAPDPPWLITTLFLAMYYDDVGNYTGVYNILAWCIEHSQHGLLPEAIDPRLGYPLPTTSPLTWSAAMYVLTALNYRPQHKPVITTMVLVAVVIILLAIVMFAVYGRAGPRQALWSRHYS</sequence>
<dbReference type="SUPFAM" id="SSF48208">
    <property type="entry name" value="Six-hairpin glycosidases"/>
    <property type="match status" value="1"/>
</dbReference>
<dbReference type="GeneID" id="9752614"/>
<evidence type="ECO:0000313" key="3">
    <source>
        <dbReference type="EMBL" id="ADN51051.1"/>
    </source>
</evidence>
<organism evidence="3 4">
    <name type="scientific">Vulcanisaeta distributa (strain DSM 14429 / JCM 11212 / NBRC 100878 / IC-017)</name>
    <dbReference type="NCBI Taxonomy" id="572478"/>
    <lineage>
        <taxon>Archaea</taxon>
        <taxon>Thermoproteota</taxon>
        <taxon>Thermoprotei</taxon>
        <taxon>Thermoproteales</taxon>
        <taxon>Thermoproteaceae</taxon>
        <taxon>Vulcanisaeta</taxon>
    </lineage>
</organism>
<gene>
    <name evidence="3" type="ordered locus">Vdis_1674</name>
</gene>
<dbReference type="EMBL" id="CP002100">
    <property type="protein sequence ID" value="ADN51051.1"/>
    <property type="molecule type" value="Genomic_DNA"/>
</dbReference>
<reference evidence="3 4" key="1">
    <citation type="journal article" date="2010" name="Stand. Genomic Sci.">
        <title>Complete genome sequence of Vulcanisaeta distributa type strain (IC-017).</title>
        <authorList>
            <person name="Mavromatis K."/>
            <person name="Sikorski J."/>
            <person name="Pabst E."/>
            <person name="Teshima H."/>
            <person name="Lapidus A."/>
            <person name="Lucas S."/>
            <person name="Nolan M."/>
            <person name="Glavina Del Rio T."/>
            <person name="Cheng J.F."/>
            <person name="Bruce D."/>
            <person name="Goodwin L."/>
            <person name="Pitluck S."/>
            <person name="Liolios K."/>
            <person name="Ivanova N."/>
            <person name="Mikhailova N."/>
            <person name="Pati A."/>
            <person name="Chen A."/>
            <person name="Palaniappan K."/>
            <person name="Land M."/>
            <person name="Hauser L."/>
            <person name="Chang Y.J."/>
            <person name="Jeffries C.D."/>
            <person name="Rohde M."/>
            <person name="Spring S."/>
            <person name="Goker M."/>
            <person name="Wirth R."/>
            <person name="Woyke T."/>
            <person name="Bristow J."/>
            <person name="Eisen J.A."/>
            <person name="Markowitz V."/>
            <person name="Hugenholtz P."/>
            <person name="Klenk H.P."/>
            <person name="Kyrpides N.C."/>
        </authorList>
    </citation>
    <scope>NUCLEOTIDE SEQUENCE [LARGE SCALE GENOMIC DNA]</scope>
    <source>
        <strain evidence="4">DSM 14429 / JCM 11212 / NBRC 100878 / IC-017</strain>
    </source>
</reference>
<dbReference type="InterPro" id="IPR011613">
    <property type="entry name" value="GH15-like"/>
</dbReference>
<keyword evidence="4" id="KW-1185">Reference proteome</keyword>
<proteinExistence type="predicted"/>
<dbReference type="Proteomes" id="UP000006681">
    <property type="component" value="Chromosome"/>
</dbReference>
<keyword evidence="1" id="KW-0472">Membrane</keyword>
<dbReference type="InterPro" id="IPR012341">
    <property type="entry name" value="6hp_glycosidase-like_sf"/>
</dbReference>
<dbReference type="InterPro" id="IPR008928">
    <property type="entry name" value="6-hairpin_glycosidase_sf"/>
</dbReference>
<evidence type="ECO:0000259" key="2">
    <source>
        <dbReference type="Pfam" id="PF00723"/>
    </source>
</evidence>
<protein>
    <submittedName>
        <fullName evidence="3">Glycoside hydrolase 15-related protein</fullName>
    </submittedName>
</protein>
<keyword evidence="1" id="KW-1133">Transmembrane helix</keyword>
<dbReference type="GO" id="GO:0004553">
    <property type="term" value="F:hydrolase activity, hydrolyzing O-glycosyl compounds"/>
    <property type="evidence" value="ECO:0007669"/>
    <property type="project" value="UniProtKB-ARBA"/>
</dbReference>
<dbReference type="CAZy" id="GH15">
    <property type="family name" value="Glycoside Hydrolase Family 15"/>
</dbReference>
<keyword evidence="3" id="KW-0378">Hydrolase</keyword>
<reference evidence="4" key="2">
    <citation type="journal article" date="2010" name="Stand. Genomic Sci.">
        <title>Complete genome sequence of Vulcanisaeta distributa type strain (IC-017T).</title>
        <authorList>
            <person name="Mavromatis K."/>
            <person name="Sikorski J."/>
            <person name="Pabst E."/>
            <person name="Teshima H."/>
            <person name="Lapidus A."/>
            <person name="Lucas S."/>
            <person name="Nolan M."/>
            <person name="Glavina Del Rio T."/>
            <person name="Cheng J."/>
            <person name="Bruce D."/>
            <person name="Goodwin L."/>
            <person name="Pitluck S."/>
            <person name="Liolios K."/>
            <person name="Ivanova N."/>
            <person name="Mikhailova N."/>
            <person name="Pati A."/>
            <person name="Chen A."/>
            <person name="Palaniappan K."/>
            <person name="Land M."/>
            <person name="Hauser L."/>
            <person name="Chang Y."/>
            <person name="Jeffries C."/>
            <person name="Rohde M."/>
            <person name="Spring S."/>
            <person name="Goker M."/>
            <person name="Wirth R."/>
            <person name="Woyke T."/>
            <person name="Bristow J."/>
            <person name="Eisen J."/>
            <person name="Markowitz V."/>
            <person name="Hugenholtz P."/>
            <person name="Klenk H."/>
            <person name="Kyrpides N."/>
        </authorList>
    </citation>
    <scope>NUCLEOTIDE SEQUENCE [LARGE SCALE GENOMIC DNA]</scope>
    <source>
        <strain evidence="4">DSM 14429 / JCM 11212 / NBRC 100878 / IC-017</strain>
    </source>
</reference>
<dbReference type="eggNOG" id="arCOG03285">
    <property type="taxonomic scope" value="Archaea"/>
</dbReference>
<dbReference type="OrthoDB" id="41190at2157"/>
<evidence type="ECO:0000313" key="4">
    <source>
        <dbReference type="Proteomes" id="UP000006681"/>
    </source>
</evidence>
<dbReference type="PANTHER" id="PTHR31616">
    <property type="entry name" value="TREHALASE"/>
    <property type="match status" value="1"/>
</dbReference>
<dbReference type="RefSeq" id="WP_013336776.1">
    <property type="nucleotide sequence ID" value="NC_014537.1"/>
</dbReference>
<dbReference type="PANTHER" id="PTHR31616:SF13">
    <property type="entry name" value="GLUCAN 1,4-ALPHA-GLUCOSIDASE"/>
    <property type="match status" value="1"/>
</dbReference>
<name>E1QU57_VULDI</name>
<dbReference type="Gene3D" id="1.50.10.10">
    <property type="match status" value="1"/>
</dbReference>
<dbReference type="GO" id="GO:0005975">
    <property type="term" value="P:carbohydrate metabolic process"/>
    <property type="evidence" value="ECO:0007669"/>
    <property type="project" value="InterPro"/>
</dbReference>
<dbReference type="HOGENOM" id="CLU_441225_0_0_2"/>
<feature type="transmembrane region" description="Helical" evidence="1">
    <location>
        <begin position="600"/>
        <end position="622"/>
    </location>
</feature>
<dbReference type="AlphaFoldDB" id="E1QU57"/>
<dbReference type="STRING" id="572478.Vdis_1674"/>
<dbReference type="Pfam" id="PF00723">
    <property type="entry name" value="Glyco_hydro_15"/>
    <property type="match status" value="1"/>
</dbReference>
<keyword evidence="1" id="KW-0812">Transmembrane</keyword>
<feature type="domain" description="GH15-like" evidence="2">
    <location>
        <begin position="248"/>
        <end position="288"/>
    </location>
</feature>